<protein>
    <submittedName>
        <fullName evidence="8">Aromatic ring-hydroxylating dioxygenase subunit alpha</fullName>
    </submittedName>
</protein>
<dbReference type="InterPro" id="IPR044043">
    <property type="entry name" value="VanA_C_cat"/>
</dbReference>
<dbReference type="PANTHER" id="PTHR21266:SF60">
    <property type="entry name" value="3-KETOSTEROID-9-ALPHA-MONOOXYGENASE, OXYGENASE COMPONENT"/>
    <property type="match status" value="1"/>
</dbReference>
<dbReference type="EMBL" id="JAAGOH010000036">
    <property type="protein sequence ID" value="NDY93439.1"/>
    <property type="molecule type" value="Genomic_DNA"/>
</dbReference>
<comment type="caution">
    <text evidence="8">The sequence shown here is derived from an EMBL/GenBank/DDBJ whole genome shotgun (WGS) entry which is preliminary data.</text>
</comment>
<dbReference type="Pfam" id="PF00355">
    <property type="entry name" value="Rieske"/>
    <property type="match status" value="1"/>
</dbReference>
<evidence type="ECO:0000256" key="2">
    <source>
        <dbReference type="ARBA" id="ARBA00022723"/>
    </source>
</evidence>
<evidence type="ECO:0000313" key="8">
    <source>
        <dbReference type="EMBL" id="NDY93439.1"/>
    </source>
</evidence>
<evidence type="ECO:0000313" key="9">
    <source>
        <dbReference type="Proteomes" id="UP000484255"/>
    </source>
</evidence>
<keyword evidence="1" id="KW-0001">2Fe-2S</keyword>
<dbReference type="Gene3D" id="3.90.380.10">
    <property type="entry name" value="Naphthalene 1,2-dioxygenase Alpha Subunit, Chain A, domain 1"/>
    <property type="match status" value="1"/>
</dbReference>
<feature type="compositionally biased region" description="Polar residues" evidence="6">
    <location>
        <begin position="1"/>
        <end position="14"/>
    </location>
</feature>
<dbReference type="GO" id="GO:0051213">
    <property type="term" value="F:dioxygenase activity"/>
    <property type="evidence" value="ECO:0007669"/>
    <property type="project" value="UniProtKB-KW"/>
</dbReference>
<dbReference type="InterPro" id="IPR050584">
    <property type="entry name" value="Cholesterol_7-desaturase"/>
</dbReference>
<keyword evidence="3" id="KW-0560">Oxidoreductase</keyword>
<gene>
    <name evidence="8" type="ORF">G3A44_19800</name>
</gene>
<dbReference type="InterPro" id="IPR017941">
    <property type="entry name" value="Rieske_2Fe-2S"/>
</dbReference>
<dbReference type="PROSITE" id="PS51296">
    <property type="entry name" value="RIESKE"/>
    <property type="match status" value="1"/>
</dbReference>
<dbReference type="Proteomes" id="UP000484255">
    <property type="component" value="Unassembled WGS sequence"/>
</dbReference>
<dbReference type="InterPro" id="IPR036922">
    <property type="entry name" value="Rieske_2Fe-2S_sf"/>
</dbReference>
<evidence type="ECO:0000256" key="6">
    <source>
        <dbReference type="SAM" id="MobiDB-lite"/>
    </source>
</evidence>
<evidence type="ECO:0000259" key="7">
    <source>
        <dbReference type="PROSITE" id="PS51296"/>
    </source>
</evidence>
<dbReference type="RefSeq" id="WP_163459477.1">
    <property type="nucleotide sequence ID" value="NZ_JAAGOH010000036.1"/>
</dbReference>
<organism evidence="8 9">
    <name type="scientific">Ideonella livida</name>
    <dbReference type="NCBI Taxonomy" id="2707176"/>
    <lineage>
        <taxon>Bacteria</taxon>
        <taxon>Pseudomonadati</taxon>
        <taxon>Pseudomonadota</taxon>
        <taxon>Betaproteobacteria</taxon>
        <taxon>Burkholderiales</taxon>
        <taxon>Sphaerotilaceae</taxon>
        <taxon>Ideonella</taxon>
    </lineage>
</organism>
<keyword evidence="2" id="KW-0479">Metal-binding</keyword>
<proteinExistence type="predicted"/>
<feature type="region of interest" description="Disordered" evidence="6">
    <location>
        <begin position="1"/>
        <end position="23"/>
    </location>
</feature>
<dbReference type="Gene3D" id="2.102.10.10">
    <property type="entry name" value="Rieske [2Fe-2S] iron-sulphur domain"/>
    <property type="match status" value="1"/>
</dbReference>
<name>A0A7C9TLC6_9BURK</name>
<evidence type="ECO:0000256" key="1">
    <source>
        <dbReference type="ARBA" id="ARBA00022714"/>
    </source>
</evidence>
<dbReference type="GO" id="GO:0046872">
    <property type="term" value="F:metal ion binding"/>
    <property type="evidence" value="ECO:0007669"/>
    <property type="project" value="UniProtKB-KW"/>
</dbReference>
<dbReference type="AlphaFoldDB" id="A0A7C9TLC6"/>
<accession>A0A7C9TLC6</accession>
<dbReference type="SUPFAM" id="SSF50022">
    <property type="entry name" value="ISP domain"/>
    <property type="match status" value="1"/>
</dbReference>
<dbReference type="PANTHER" id="PTHR21266">
    <property type="entry name" value="IRON-SULFUR DOMAIN CONTAINING PROTEIN"/>
    <property type="match status" value="1"/>
</dbReference>
<evidence type="ECO:0000256" key="3">
    <source>
        <dbReference type="ARBA" id="ARBA00023002"/>
    </source>
</evidence>
<keyword evidence="5" id="KW-0411">Iron-sulfur</keyword>
<dbReference type="GO" id="GO:0051537">
    <property type="term" value="F:2 iron, 2 sulfur cluster binding"/>
    <property type="evidence" value="ECO:0007669"/>
    <property type="project" value="UniProtKB-KW"/>
</dbReference>
<sequence>MASTSTSPASSGQPVTLLRHPSGNPAGKPATPYLLNCWYAAALSTELPQEGMLARQLLDTGVLLYRKADGQPVALHDRCPHRFVPLSLGQRQGDEVVCKYHALRFDCSGACTHNPHGNQLIPAAAKVRHFPLLEKWGFVWIWMGDQPADPAKLPDFSPLDDGPATGIGHTYMPMKANYELIIDNVMDLSHVDHVHGEIISTRGQLTPQIPPVKEENGTVNVRWEWQQTPPILILANFLPDPAAAARHFVTVTWHAPATIQLTIGATQEAEAPLDLAHTQGQYDLHTCTPASAGETHYFFATRRNHLVDDAAYNQMKIQAMHGAFVNEDGPIIEAAQREMGTADFFALNPVLITSDVAPVRVRRLLARMMAQEGRYA</sequence>
<evidence type="ECO:0000256" key="4">
    <source>
        <dbReference type="ARBA" id="ARBA00023004"/>
    </source>
</evidence>
<keyword evidence="8" id="KW-0223">Dioxygenase</keyword>
<keyword evidence="9" id="KW-1185">Reference proteome</keyword>
<evidence type="ECO:0000256" key="5">
    <source>
        <dbReference type="ARBA" id="ARBA00023014"/>
    </source>
</evidence>
<dbReference type="Pfam" id="PF19112">
    <property type="entry name" value="VanA_C"/>
    <property type="match status" value="1"/>
</dbReference>
<dbReference type="SUPFAM" id="SSF55961">
    <property type="entry name" value="Bet v1-like"/>
    <property type="match status" value="1"/>
</dbReference>
<feature type="domain" description="Rieske" evidence="7">
    <location>
        <begin position="38"/>
        <end position="141"/>
    </location>
</feature>
<keyword evidence="4" id="KW-0408">Iron</keyword>
<reference evidence="8 9" key="1">
    <citation type="submission" date="2020-02" db="EMBL/GenBank/DDBJ databases">
        <title>Ideonella bacterium strain TBM-1.</title>
        <authorList>
            <person name="Chen W.-M."/>
        </authorList>
    </citation>
    <scope>NUCLEOTIDE SEQUENCE [LARGE SCALE GENOMIC DNA]</scope>
    <source>
        <strain evidence="8 9">TBM-1</strain>
    </source>
</reference>